<accession>A0A1H2LI73</accession>
<dbReference type="GO" id="GO:0043103">
    <property type="term" value="P:hypoxanthine salvage"/>
    <property type="evidence" value="ECO:0007669"/>
    <property type="project" value="TreeGrafter"/>
</dbReference>
<keyword evidence="5" id="KW-0378">Hydrolase</keyword>
<dbReference type="NCBIfam" id="NF006847">
    <property type="entry name" value="PRK09358.1-2"/>
    <property type="match status" value="1"/>
</dbReference>
<dbReference type="SUPFAM" id="SSF51556">
    <property type="entry name" value="Metallo-dependent hydrolases"/>
    <property type="match status" value="1"/>
</dbReference>
<comment type="similarity">
    <text evidence="2">Belongs to the metallo-dependent hydrolases superfamily. Adenosine and AMP deaminases family.</text>
</comment>
<feature type="domain" description="Adenosine deaminase" evidence="7">
    <location>
        <begin position="13"/>
        <end position="350"/>
    </location>
</feature>
<dbReference type="GO" id="GO:0046103">
    <property type="term" value="P:inosine biosynthetic process"/>
    <property type="evidence" value="ECO:0007669"/>
    <property type="project" value="TreeGrafter"/>
</dbReference>
<dbReference type="GO" id="GO:0006154">
    <property type="term" value="P:adenosine catabolic process"/>
    <property type="evidence" value="ECO:0007669"/>
    <property type="project" value="TreeGrafter"/>
</dbReference>
<protein>
    <recommendedName>
        <fullName evidence="3">adenosine deaminase</fullName>
        <ecNumber evidence="3">3.5.4.4</ecNumber>
    </recommendedName>
</protein>
<dbReference type="STRING" id="546874.SAMN04488544_0244"/>
<dbReference type="Gene3D" id="3.20.20.140">
    <property type="entry name" value="Metal-dependent hydrolases"/>
    <property type="match status" value="1"/>
</dbReference>
<dbReference type="InterPro" id="IPR032466">
    <property type="entry name" value="Metal_Hydrolase"/>
</dbReference>
<sequence>MPELDLDHVRALPKVSLHDHLDGGLRPATVLELAGEAGHPLPDGADGSAEALGRWFVEAADSGSLVRYLETFDHTIAVMQTAANLRRVAREFVEDLAADGVVYGEARWAPEQHTQQGLTQSEAVAAVAEGITDGVEASRARGRTVVVRQLLTSMRHVEPNLTAAELVLADRSGTVAGFDIAGAEDGFPPERFLPAFVHLRTHGWPSTIHAGEAAGVDSIAGAVLACGANRVGHGVRIVEDIGAGGALGAVAGYVRDRRVPLELCPSSNVQTGAAASVAEHPIRRLDELGFLVTVNCDNQLMSGTSLSREMSLLVSELGYDLDGLRRLTVNAAESAFWSFPERRRLIEDVILPAYR</sequence>
<comment type="cofactor">
    <cofactor evidence="1">
        <name>Zn(2+)</name>
        <dbReference type="ChEBI" id="CHEBI:29105"/>
    </cofactor>
</comment>
<evidence type="ECO:0000256" key="4">
    <source>
        <dbReference type="ARBA" id="ARBA00022723"/>
    </source>
</evidence>
<dbReference type="InterPro" id="IPR001365">
    <property type="entry name" value="A_deaminase_dom"/>
</dbReference>
<dbReference type="NCBIfam" id="TIGR01430">
    <property type="entry name" value="aden_deam"/>
    <property type="match status" value="1"/>
</dbReference>
<proteinExistence type="inferred from homology"/>
<evidence type="ECO:0000256" key="3">
    <source>
        <dbReference type="ARBA" id="ARBA00012784"/>
    </source>
</evidence>
<keyword evidence="6" id="KW-0862">Zinc</keyword>
<evidence type="ECO:0000256" key="5">
    <source>
        <dbReference type="ARBA" id="ARBA00022801"/>
    </source>
</evidence>
<dbReference type="RefSeq" id="WP_172825725.1">
    <property type="nucleotide sequence ID" value="NZ_LT629799.1"/>
</dbReference>
<evidence type="ECO:0000256" key="1">
    <source>
        <dbReference type="ARBA" id="ARBA00001947"/>
    </source>
</evidence>
<dbReference type="EC" id="3.5.4.4" evidence="3"/>
<dbReference type="AlphaFoldDB" id="A0A1H2LI73"/>
<dbReference type="Proteomes" id="UP000198825">
    <property type="component" value="Chromosome I"/>
</dbReference>
<dbReference type="GO" id="GO:0046872">
    <property type="term" value="F:metal ion binding"/>
    <property type="evidence" value="ECO:0007669"/>
    <property type="project" value="UniProtKB-KW"/>
</dbReference>
<dbReference type="PANTHER" id="PTHR11409:SF43">
    <property type="entry name" value="ADENOSINE DEAMINASE"/>
    <property type="match status" value="1"/>
</dbReference>
<dbReference type="InterPro" id="IPR006330">
    <property type="entry name" value="Ado/ade_deaminase"/>
</dbReference>
<evidence type="ECO:0000313" key="9">
    <source>
        <dbReference type="Proteomes" id="UP000198825"/>
    </source>
</evidence>
<evidence type="ECO:0000256" key="6">
    <source>
        <dbReference type="ARBA" id="ARBA00022833"/>
    </source>
</evidence>
<organism evidence="8 9">
    <name type="scientific">Microlunatus sagamiharensis</name>
    <dbReference type="NCBI Taxonomy" id="546874"/>
    <lineage>
        <taxon>Bacteria</taxon>
        <taxon>Bacillati</taxon>
        <taxon>Actinomycetota</taxon>
        <taxon>Actinomycetes</taxon>
        <taxon>Propionibacteriales</taxon>
        <taxon>Propionibacteriaceae</taxon>
        <taxon>Microlunatus</taxon>
    </lineage>
</organism>
<dbReference type="GO" id="GO:0005829">
    <property type="term" value="C:cytosol"/>
    <property type="evidence" value="ECO:0007669"/>
    <property type="project" value="TreeGrafter"/>
</dbReference>
<dbReference type="Pfam" id="PF00962">
    <property type="entry name" value="A_deaminase"/>
    <property type="match status" value="1"/>
</dbReference>
<dbReference type="EMBL" id="LT629799">
    <property type="protein sequence ID" value="SDU80720.1"/>
    <property type="molecule type" value="Genomic_DNA"/>
</dbReference>
<evidence type="ECO:0000259" key="7">
    <source>
        <dbReference type="Pfam" id="PF00962"/>
    </source>
</evidence>
<dbReference type="GO" id="GO:0004000">
    <property type="term" value="F:adenosine deaminase activity"/>
    <property type="evidence" value="ECO:0007669"/>
    <property type="project" value="TreeGrafter"/>
</dbReference>
<keyword evidence="4" id="KW-0479">Metal-binding</keyword>
<evidence type="ECO:0000313" key="8">
    <source>
        <dbReference type="EMBL" id="SDU80720.1"/>
    </source>
</evidence>
<reference evidence="9" key="1">
    <citation type="submission" date="2016-10" db="EMBL/GenBank/DDBJ databases">
        <authorList>
            <person name="Varghese N."/>
            <person name="Submissions S."/>
        </authorList>
    </citation>
    <scope>NUCLEOTIDE SEQUENCE [LARGE SCALE GENOMIC DNA]</scope>
    <source>
        <strain evidence="9">DSM 21743</strain>
    </source>
</reference>
<evidence type="ECO:0000256" key="2">
    <source>
        <dbReference type="ARBA" id="ARBA00006676"/>
    </source>
</evidence>
<dbReference type="PANTHER" id="PTHR11409">
    <property type="entry name" value="ADENOSINE DEAMINASE"/>
    <property type="match status" value="1"/>
</dbReference>
<name>A0A1H2LI73_9ACTN</name>
<gene>
    <name evidence="8" type="ORF">SAMN04488544_0244</name>
</gene>
<keyword evidence="9" id="KW-1185">Reference proteome</keyword>